<dbReference type="EC" id="3.4.22.-" evidence="2"/>
<name>A0AAU7QM51_9GAMM</name>
<dbReference type="SUPFAM" id="SSF63817">
    <property type="entry name" value="Sortase"/>
    <property type="match status" value="1"/>
</dbReference>
<dbReference type="InterPro" id="IPR023365">
    <property type="entry name" value="Sortase_dom-sf"/>
</dbReference>
<gene>
    <name evidence="2" type="ORF">ABNK63_02650</name>
</gene>
<keyword evidence="1 2" id="KW-0378">Hydrolase</keyword>
<evidence type="ECO:0000256" key="1">
    <source>
        <dbReference type="ARBA" id="ARBA00022801"/>
    </source>
</evidence>
<dbReference type="InterPro" id="IPR005754">
    <property type="entry name" value="Sortase"/>
</dbReference>
<protein>
    <submittedName>
        <fullName evidence="2">Class GN sortase</fullName>
        <ecNumber evidence="2">3.4.22.-</ecNumber>
    </submittedName>
</protein>
<dbReference type="Gene3D" id="2.40.260.10">
    <property type="entry name" value="Sortase"/>
    <property type="match status" value="1"/>
</dbReference>
<proteinExistence type="predicted"/>
<dbReference type="GO" id="GO:0016787">
    <property type="term" value="F:hydrolase activity"/>
    <property type="evidence" value="ECO:0007669"/>
    <property type="project" value="UniProtKB-KW"/>
</dbReference>
<dbReference type="AlphaFoldDB" id="A0AAU7QM51"/>
<dbReference type="RefSeq" id="WP_350016617.1">
    <property type="nucleotide sequence ID" value="NZ_CP157948.1"/>
</dbReference>
<accession>A0AAU7QM51</accession>
<dbReference type="NCBIfam" id="TIGR03784">
    <property type="entry name" value="marine_sortase"/>
    <property type="match status" value="1"/>
</dbReference>
<dbReference type="InterPro" id="IPR022445">
    <property type="entry name" value="Sortase_proteobact_type"/>
</dbReference>
<dbReference type="InterPro" id="IPR041999">
    <property type="entry name" value="Sortase_D_1"/>
</dbReference>
<evidence type="ECO:0000313" key="2">
    <source>
        <dbReference type="EMBL" id="XBS90561.1"/>
    </source>
</evidence>
<reference evidence="2" key="1">
    <citation type="submission" date="2024-06" db="EMBL/GenBank/DDBJ databases">
        <authorList>
            <person name="Sun Y."/>
        </authorList>
    </citation>
    <scope>NUCLEOTIDE SEQUENCE</scope>
    <source>
        <strain evidence="2">IGA1.0</strain>
    </source>
</reference>
<organism evidence="2">
    <name type="scientific">Rhodanobacter sp. IGA1.0</name>
    <dbReference type="NCBI Taxonomy" id="3158582"/>
    <lineage>
        <taxon>Bacteria</taxon>
        <taxon>Pseudomonadati</taxon>
        <taxon>Pseudomonadota</taxon>
        <taxon>Gammaproteobacteria</taxon>
        <taxon>Lysobacterales</taxon>
        <taxon>Rhodanobacteraceae</taxon>
        <taxon>Rhodanobacter</taxon>
    </lineage>
</organism>
<dbReference type="EMBL" id="CP157948">
    <property type="protein sequence ID" value="XBS90561.1"/>
    <property type="molecule type" value="Genomic_DNA"/>
</dbReference>
<dbReference type="CDD" id="cd05828">
    <property type="entry name" value="Sortase_D_1"/>
    <property type="match status" value="1"/>
</dbReference>
<dbReference type="NCBIfam" id="TIGR01076">
    <property type="entry name" value="sortase_fam"/>
    <property type="match status" value="1"/>
</dbReference>
<dbReference type="Pfam" id="PF04203">
    <property type="entry name" value="Sortase"/>
    <property type="match status" value="1"/>
</dbReference>
<sequence>MPMIRQRAWRALMFGALMLAAGLGLDGVWIHAKAALAQLLLERAWARSDHGRLAQRPWPWADIAPLARLRVPRLHQDLIVLDGDSGQALAFGPGWSNGGVRPGAAGLGVISAHRDTQFRFLPSLHPGDRLVLDGPRGSSDYVVTDSRVIDSRQARIPPRDSMDGLWLVTCYPFDAVVPGGPLRYVVQARRLKLNDGMAVSPRIAGTKADQPGQNW</sequence>